<evidence type="ECO:0000256" key="1">
    <source>
        <dbReference type="ARBA" id="ARBA00005049"/>
    </source>
</evidence>
<sequence>MRPKSFQPRQEQVNFLEATFRKIFPQDTEYREKARARLEQLTMPHWALGDLMDLAVDLAGITRSLKPPVKRKRVVVMAGDHGVTAEGVSRYPSEVTAQMVYNFVNGGAGINALARQAGAEVTVVDMGTAADLDDLVKAGKIIARKIGNGTQNMAHGPAMTRTHAVMAVEAGIEVANQLAPETDVFGTGDMGIGNTTPSTAIVAAMTGAPVAEVTGRGTGLDDDQLQQKIQVVERALKINRPDPSDGIDVLSKVGGFEIGGIAGLIIGAAAHRKPVLVDGFISTAGALIAYALEPFVRDFIICAHRSVEQGHRAMHERLGLRPLMDLNMRLGEGTGAALAMNLVEAAVAVLTEVATFEEAGVTGTPVE</sequence>
<dbReference type="NCBIfam" id="TIGR03160">
    <property type="entry name" value="cobT_DBIPRT"/>
    <property type="match status" value="1"/>
</dbReference>
<evidence type="ECO:0000313" key="11">
    <source>
        <dbReference type="EMBL" id="BCO09164.1"/>
    </source>
</evidence>
<evidence type="ECO:0000256" key="6">
    <source>
        <dbReference type="ARBA" id="ARBA00022676"/>
    </source>
</evidence>
<dbReference type="Proteomes" id="UP001063350">
    <property type="component" value="Chromosome"/>
</dbReference>
<evidence type="ECO:0000256" key="9">
    <source>
        <dbReference type="ARBA" id="ARBA00047340"/>
    </source>
</evidence>
<evidence type="ECO:0000256" key="5">
    <source>
        <dbReference type="ARBA" id="ARBA00022573"/>
    </source>
</evidence>
<dbReference type="RefSeq" id="WP_267929032.1">
    <property type="nucleotide sequence ID" value="NZ_AP024233.1"/>
</dbReference>
<dbReference type="NCBIfam" id="NF000996">
    <property type="entry name" value="PRK00105.1"/>
    <property type="match status" value="1"/>
</dbReference>
<dbReference type="Gene3D" id="1.10.1610.10">
    <property type="match status" value="1"/>
</dbReference>
<evidence type="ECO:0000256" key="2">
    <source>
        <dbReference type="ARBA" id="ARBA00007110"/>
    </source>
</evidence>
<dbReference type="InterPro" id="IPR003200">
    <property type="entry name" value="Nict_dMeBzImd_PRibTrfase"/>
</dbReference>
<keyword evidence="12" id="KW-1185">Reference proteome</keyword>
<comment type="similarity">
    <text evidence="2 10">Belongs to the CobT family.</text>
</comment>
<evidence type="ECO:0000256" key="10">
    <source>
        <dbReference type="HAMAP-Rule" id="MF_00230"/>
    </source>
</evidence>
<dbReference type="Gene3D" id="3.40.50.10210">
    <property type="match status" value="1"/>
</dbReference>
<dbReference type="InterPro" id="IPR023195">
    <property type="entry name" value="Nict_dMeBzImd_PRibTrfase_N"/>
</dbReference>
<comment type="pathway">
    <text evidence="1 10">Nucleoside biosynthesis; alpha-ribazole biosynthesis; alpha-ribazole from 5,6-dimethylbenzimidazole: step 1/2.</text>
</comment>
<dbReference type="HAMAP" id="MF_00230">
    <property type="entry name" value="CobT"/>
    <property type="match status" value="1"/>
</dbReference>
<gene>
    <name evidence="10 11" type="primary">cobT</name>
    <name evidence="11" type="ORF">GF1_15400</name>
</gene>
<keyword evidence="6 10" id="KW-0328">Glycosyltransferase</keyword>
<evidence type="ECO:0000313" key="12">
    <source>
        <dbReference type="Proteomes" id="UP001063350"/>
    </source>
</evidence>
<comment type="catalytic activity">
    <reaction evidence="9 10">
        <text>5,6-dimethylbenzimidazole + nicotinate beta-D-ribonucleotide = alpha-ribazole 5'-phosphate + nicotinate + H(+)</text>
        <dbReference type="Rhea" id="RHEA:11196"/>
        <dbReference type="ChEBI" id="CHEBI:15378"/>
        <dbReference type="ChEBI" id="CHEBI:15890"/>
        <dbReference type="ChEBI" id="CHEBI:32544"/>
        <dbReference type="ChEBI" id="CHEBI:57502"/>
        <dbReference type="ChEBI" id="CHEBI:57918"/>
        <dbReference type="EC" id="2.4.2.21"/>
    </reaction>
</comment>
<dbReference type="Pfam" id="PF02277">
    <property type="entry name" value="DBI_PRT"/>
    <property type="match status" value="1"/>
</dbReference>
<organism evidence="11 12">
    <name type="scientific">Desulfolithobacter dissulfuricans</name>
    <dbReference type="NCBI Taxonomy" id="2795293"/>
    <lineage>
        <taxon>Bacteria</taxon>
        <taxon>Pseudomonadati</taxon>
        <taxon>Thermodesulfobacteriota</taxon>
        <taxon>Desulfobulbia</taxon>
        <taxon>Desulfobulbales</taxon>
        <taxon>Desulfobulbaceae</taxon>
        <taxon>Desulfolithobacter</taxon>
    </lineage>
</organism>
<evidence type="ECO:0000256" key="8">
    <source>
        <dbReference type="ARBA" id="ARBA00030686"/>
    </source>
</evidence>
<evidence type="ECO:0000256" key="7">
    <source>
        <dbReference type="ARBA" id="ARBA00022679"/>
    </source>
</evidence>
<dbReference type="EMBL" id="AP024233">
    <property type="protein sequence ID" value="BCO09164.1"/>
    <property type="molecule type" value="Genomic_DNA"/>
</dbReference>
<reference evidence="11" key="1">
    <citation type="submission" date="2020-12" db="EMBL/GenBank/DDBJ databases">
        <title>Desulfobium dissulfuricans gen. nov., sp. nov., a novel mesophilic, sulfate-reducing bacterium isolated from a deep-sea hydrothermal vent.</title>
        <authorList>
            <person name="Hashimoto Y."/>
            <person name="Tame A."/>
            <person name="Sawayama S."/>
            <person name="Miyazaki J."/>
            <person name="Takai K."/>
            <person name="Nakagawa S."/>
        </authorList>
    </citation>
    <scope>NUCLEOTIDE SEQUENCE</scope>
    <source>
        <strain evidence="11">GF1</strain>
    </source>
</reference>
<evidence type="ECO:0000256" key="3">
    <source>
        <dbReference type="ARBA" id="ARBA00011991"/>
    </source>
</evidence>
<dbReference type="PANTHER" id="PTHR43463:SF1">
    <property type="entry name" value="NICOTINATE-NUCLEOTIDE--DIMETHYLBENZIMIDAZOLE PHOSPHORIBOSYLTRANSFERASE"/>
    <property type="match status" value="1"/>
</dbReference>
<dbReference type="FunFam" id="3.40.50.10210:FF:000001">
    <property type="entry name" value="Nicotinate-nucleotide--dimethylbenzimidazole phosphoribosyltransferase"/>
    <property type="match status" value="1"/>
</dbReference>
<dbReference type="GO" id="GO:0008939">
    <property type="term" value="F:nicotinate-nucleotide-dimethylbenzimidazole phosphoribosyltransferase activity"/>
    <property type="evidence" value="ECO:0007669"/>
    <property type="project" value="UniProtKB-UniRule"/>
</dbReference>
<accession>A0A915U0F7</accession>
<dbReference type="KEGG" id="ddu:GF1_15400"/>
<dbReference type="EC" id="2.4.2.21" evidence="3 10"/>
<dbReference type="PANTHER" id="PTHR43463">
    <property type="entry name" value="NICOTINATE-NUCLEOTIDE--DIMETHYLBENZIMIDAZOLE PHOSPHORIBOSYLTRANSFERASE"/>
    <property type="match status" value="1"/>
</dbReference>
<keyword evidence="5 10" id="KW-0169">Cobalamin biosynthesis</keyword>
<dbReference type="GO" id="GO:0009236">
    <property type="term" value="P:cobalamin biosynthetic process"/>
    <property type="evidence" value="ECO:0007669"/>
    <property type="project" value="UniProtKB-UniRule"/>
</dbReference>
<dbReference type="InterPro" id="IPR036087">
    <property type="entry name" value="Nict_dMeBzImd_PRibTrfase_sf"/>
</dbReference>
<proteinExistence type="inferred from homology"/>
<name>A0A915U0F7_9BACT</name>
<comment type="function">
    <text evidence="10">Catalyzes the synthesis of alpha-ribazole-5'-phosphate from nicotinate mononucleotide (NAMN) and 5,6-dimethylbenzimidazole (DMB).</text>
</comment>
<keyword evidence="7 10" id="KW-0808">Transferase</keyword>
<protein>
    <recommendedName>
        <fullName evidence="4 10">Nicotinate-nucleotide--dimethylbenzimidazole phosphoribosyltransferase</fullName>
        <shortName evidence="10">NN:DBI PRT</shortName>
        <ecNumber evidence="3 10">2.4.2.21</ecNumber>
    </recommendedName>
    <alternativeName>
        <fullName evidence="8 10">N(1)-alpha-phosphoribosyltransferase</fullName>
    </alternativeName>
</protein>
<feature type="active site" description="Proton acceptor" evidence="10">
    <location>
        <position position="332"/>
    </location>
</feature>
<evidence type="ECO:0000256" key="4">
    <source>
        <dbReference type="ARBA" id="ARBA00015486"/>
    </source>
</evidence>
<dbReference type="InterPro" id="IPR017846">
    <property type="entry name" value="Nict_dMeBzImd_PRibTrfase_bact"/>
</dbReference>
<dbReference type="CDD" id="cd02439">
    <property type="entry name" value="DMB-PRT_CobT"/>
    <property type="match status" value="1"/>
</dbReference>
<dbReference type="SUPFAM" id="SSF52733">
    <property type="entry name" value="Nicotinate mononucleotide:5,6-dimethylbenzimidazole phosphoribosyltransferase (CobT)"/>
    <property type="match status" value="1"/>
</dbReference>
<dbReference type="AlphaFoldDB" id="A0A915U0F7"/>